<dbReference type="Proteomes" id="UP000027195">
    <property type="component" value="Unassembled WGS sequence"/>
</dbReference>
<feature type="region of interest" description="Disordered" evidence="3">
    <location>
        <begin position="336"/>
        <end position="359"/>
    </location>
</feature>
<dbReference type="AlphaFoldDB" id="A0A067ML91"/>
<organism evidence="5 6">
    <name type="scientific">Botryobasidium botryosum (strain FD-172 SS1)</name>
    <dbReference type="NCBI Taxonomy" id="930990"/>
    <lineage>
        <taxon>Eukaryota</taxon>
        <taxon>Fungi</taxon>
        <taxon>Dikarya</taxon>
        <taxon>Basidiomycota</taxon>
        <taxon>Agaricomycotina</taxon>
        <taxon>Agaricomycetes</taxon>
        <taxon>Cantharellales</taxon>
        <taxon>Botryobasidiaceae</taxon>
        <taxon>Botryobasidium</taxon>
    </lineage>
</organism>
<dbReference type="InterPro" id="IPR014886">
    <property type="entry name" value="La_xRRM"/>
</dbReference>
<dbReference type="InterPro" id="IPR035979">
    <property type="entry name" value="RBD_domain_sf"/>
</dbReference>
<evidence type="ECO:0000313" key="5">
    <source>
        <dbReference type="EMBL" id="KDQ15495.1"/>
    </source>
</evidence>
<dbReference type="EMBL" id="KL198032">
    <property type="protein sequence ID" value="KDQ15495.1"/>
    <property type="molecule type" value="Genomic_DNA"/>
</dbReference>
<feature type="compositionally biased region" description="Gly residues" evidence="3">
    <location>
        <begin position="496"/>
        <end position="514"/>
    </location>
</feature>
<keyword evidence="1 2" id="KW-0694">RNA-binding</keyword>
<feature type="region of interest" description="Disordered" evidence="3">
    <location>
        <begin position="14"/>
        <end position="58"/>
    </location>
</feature>
<keyword evidence="6" id="KW-1185">Reference proteome</keyword>
<evidence type="ECO:0000313" key="6">
    <source>
        <dbReference type="Proteomes" id="UP000027195"/>
    </source>
</evidence>
<evidence type="ECO:0000256" key="3">
    <source>
        <dbReference type="SAM" id="MobiDB-lite"/>
    </source>
</evidence>
<feature type="compositionally biased region" description="Pro residues" evidence="3">
    <location>
        <begin position="26"/>
        <end position="41"/>
    </location>
</feature>
<dbReference type="PROSITE" id="PS51939">
    <property type="entry name" value="XRRM"/>
    <property type="match status" value="1"/>
</dbReference>
<reference evidence="6" key="1">
    <citation type="journal article" date="2014" name="Proc. Natl. Acad. Sci. U.S.A.">
        <title>Extensive sampling of basidiomycete genomes demonstrates inadequacy of the white-rot/brown-rot paradigm for wood decay fungi.</title>
        <authorList>
            <person name="Riley R."/>
            <person name="Salamov A.A."/>
            <person name="Brown D.W."/>
            <person name="Nagy L.G."/>
            <person name="Floudas D."/>
            <person name="Held B.W."/>
            <person name="Levasseur A."/>
            <person name="Lombard V."/>
            <person name="Morin E."/>
            <person name="Otillar R."/>
            <person name="Lindquist E.A."/>
            <person name="Sun H."/>
            <person name="LaButti K.M."/>
            <person name="Schmutz J."/>
            <person name="Jabbour D."/>
            <person name="Luo H."/>
            <person name="Baker S.E."/>
            <person name="Pisabarro A.G."/>
            <person name="Walton J.D."/>
            <person name="Blanchette R.A."/>
            <person name="Henrissat B."/>
            <person name="Martin F."/>
            <person name="Cullen D."/>
            <person name="Hibbett D.S."/>
            <person name="Grigoriev I.V."/>
        </authorList>
    </citation>
    <scope>NUCLEOTIDE SEQUENCE [LARGE SCALE GENOMIC DNA]</scope>
    <source>
        <strain evidence="6">FD-172 SS1</strain>
    </source>
</reference>
<name>A0A067ML91_BOTB1</name>
<evidence type="ECO:0000259" key="4">
    <source>
        <dbReference type="PROSITE" id="PS51939"/>
    </source>
</evidence>
<protein>
    <recommendedName>
        <fullName evidence="4">XRRM domain-containing protein</fullName>
    </recommendedName>
</protein>
<sequence length="523" mass="57695">MSFNFIPRALKTKNGKAAAASSSSVPPNPTPIFTQRPPPVEGPRLTPNTKGKGKEKELSRIAKDEELERDLATLLELSFSDYAFWSAHGLRQAVSTSKDGFVPLRRLLNESVFSAHIPQPRPSESAFAKALKAHGSGFLEVRILFTEPSQGDWNDPDAQMESEQGEDAGGYEIRRKDWHSIKDAHPLWGTAWEGRTIYVENMPPSARSLPSLARFMHALLPPPSPSQSPVPMAVQSITFPNRQSASEGSNLSLGFGEIKCRGFAFVTFREVEHAERAVQEWPWDTQEASEGNTATPSNTTAVEAKKCGFRTMSKGTWVALKEEYLAYQAHLLDLSKPTASPDPEPVRSSQPIPNSNQPPPLIHHTPVFEHELETYPRGCLVFVRNVHPETNKTTLKALFSAAFAEESSGVDYVDFQKGIDSCHLRLSTPAHATRLWSYLDSRPIIQASALDGEGRVASGDERPIIAEIVDGKREELYWERVPEKVRRESVLKARIGAGGHDAGGAGNEPEGGSGPRKRRRKRG</sequence>
<feature type="region of interest" description="Disordered" evidence="3">
    <location>
        <begin position="492"/>
        <end position="523"/>
    </location>
</feature>
<dbReference type="InterPro" id="IPR012677">
    <property type="entry name" value="Nucleotide-bd_a/b_plait_sf"/>
</dbReference>
<dbReference type="GO" id="GO:0070034">
    <property type="term" value="F:telomerase RNA binding"/>
    <property type="evidence" value="ECO:0007669"/>
    <property type="project" value="InterPro"/>
</dbReference>
<proteinExistence type="predicted"/>
<evidence type="ECO:0000256" key="1">
    <source>
        <dbReference type="ARBA" id="ARBA00022884"/>
    </source>
</evidence>
<gene>
    <name evidence="5" type="ORF">BOTBODRAFT_187311</name>
</gene>
<feature type="domain" description="XRRM" evidence="4">
    <location>
        <begin position="374"/>
        <end position="523"/>
    </location>
</feature>
<dbReference type="InterPro" id="IPR045537">
    <property type="entry name" value="Lar7_xRRM"/>
</dbReference>
<dbReference type="InParanoid" id="A0A067ML91"/>
<accession>A0A067ML91</accession>
<evidence type="ECO:0000256" key="2">
    <source>
        <dbReference type="PROSITE-ProRule" id="PRU01288"/>
    </source>
</evidence>
<dbReference type="GO" id="GO:1904868">
    <property type="term" value="P:telomerase catalytic core complex assembly"/>
    <property type="evidence" value="ECO:0007669"/>
    <property type="project" value="InterPro"/>
</dbReference>
<dbReference type="Gene3D" id="3.30.70.330">
    <property type="match status" value="2"/>
</dbReference>
<dbReference type="SUPFAM" id="SSF54928">
    <property type="entry name" value="RNA-binding domain, RBD"/>
    <property type="match status" value="1"/>
</dbReference>
<dbReference type="OrthoDB" id="439993at2759"/>
<dbReference type="Pfam" id="PF19977">
    <property type="entry name" value="xRRM"/>
    <property type="match status" value="1"/>
</dbReference>
<dbReference type="GO" id="GO:1990904">
    <property type="term" value="C:ribonucleoprotein complex"/>
    <property type="evidence" value="ECO:0007669"/>
    <property type="project" value="UniProtKB-UniRule"/>
</dbReference>
<dbReference type="HOGENOM" id="CLU_022035_0_0_1"/>
<dbReference type="STRING" id="930990.A0A067ML91"/>